<evidence type="ECO:0000256" key="2">
    <source>
        <dbReference type="SAM" id="SignalP"/>
    </source>
</evidence>
<evidence type="ECO:0000313" key="5">
    <source>
        <dbReference type="Proteomes" id="UP001205185"/>
    </source>
</evidence>
<evidence type="ECO:0000259" key="3">
    <source>
        <dbReference type="Pfam" id="PF16640"/>
    </source>
</evidence>
<comment type="caution">
    <text evidence="4">The sequence shown here is derived from an EMBL/GenBank/DDBJ whole genome shotgun (WGS) entry which is preliminary data.</text>
</comment>
<organism evidence="4 5">
    <name type="scientific">Actinokineospora diospyrosa</name>
    <dbReference type="NCBI Taxonomy" id="103728"/>
    <lineage>
        <taxon>Bacteria</taxon>
        <taxon>Bacillati</taxon>
        <taxon>Actinomycetota</taxon>
        <taxon>Actinomycetes</taxon>
        <taxon>Pseudonocardiales</taxon>
        <taxon>Pseudonocardiaceae</taxon>
        <taxon>Actinokineospora</taxon>
    </lineage>
</organism>
<keyword evidence="2" id="KW-0732">Signal</keyword>
<feature type="region of interest" description="Disordered" evidence="1">
    <location>
        <begin position="26"/>
        <end position="49"/>
    </location>
</feature>
<protein>
    <submittedName>
        <fullName evidence="4">Ig-like domain (Group 3)</fullName>
    </submittedName>
</protein>
<accession>A0ABT1IB67</accession>
<dbReference type="EMBL" id="JAMTCO010000005">
    <property type="protein sequence ID" value="MCP2269796.1"/>
    <property type="molecule type" value="Genomic_DNA"/>
</dbReference>
<gene>
    <name evidence="4" type="ORF">LV75_002285</name>
</gene>
<dbReference type="InterPro" id="IPR013783">
    <property type="entry name" value="Ig-like_fold"/>
</dbReference>
<evidence type="ECO:0000313" key="4">
    <source>
        <dbReference type="EMBL" id="MCP2269796.1"/>
    </source>
</evidence>
<dbReference type="RefSeq" id="WP_253886767.1">
    <property type="nucleotide sequence ID" value="NZ_BAAAVB010000012.1"/>
</dbReference>
<dbReference type="Proteomes" id="UP001205185">
    <property type="component" value="Unassembled WGS sequence"/>
</dbReference>
<feature type="domain" description="Bacterial Ig-like" evidence="3">
    <location>
        <begin position="167"/>
        <end position="245"/>
    </location>
</feature>
<name>A0ABT1IB67_9PSEU</name>
<sequence length="414" mass="41243">MRIRTICSVVVAALAAVTLGSVPAQAQAPGSALGSLSTNRSTGTDTTTPIYTTQYGCPAGTDSWSLDIFGPGGFSTGLRATEPNDFGLSTTGPFPAQQNLSFREIAAAHNTTVQPGGYRTALSCRDSFTGAVLGVFVLNFAFTTPTDYTILPVETTTTALSVSPAGHSAHGTPVTLTASVSPANAIGVVTFHSGATVLGAAPLVGGRAELTTSSLPVGPLSIVAAFVGDPARYVSSASPPVPHEVSGAGGASANITTTVLPGELLISVDNREVVLPSPVMTADGARLVTAGVLNPVTVTDTRAGNPGWNVAGQVSDFVFGVHRINGANLGWSPRLLDKSAAQTVSPGSAVPTADAIAPGASPLPGQGLAAARTLAVAAASGGNGTARLVADLSLVVPTFTVAGTYTATLTVTAI</sequence>
<keyword evidence="5" id="KW-1185">Reference proteome</keyword>
<feature type="compositionally biased region" description="Low complexity" evidence="1">
    <location>
        <begin position="38"/>
        <end position="49"/>
    </location>
</feature>
<dbReference type="Pfam" id="PF16640">
    <property type="entry name" value="Big_3_5"/>
    <property type="match status" value="1"/>
</dbReference>
<proteinExistence type="predicted"/>
<feature type="signal peptide" evidence="2">
    <location>
        <begin position="1"/>
        <end position="26"/>
    </location>
</feature>
<dbReference type="InterPro" id="IPR032109">
    <property type="entry name" value="Big_3_5"/>
</dbReference>
<dbReference type="Gene3D" id="2.60.40.10">
    <property type="entry name" value="Immunoglobulins"/>
    <property type="match status" value="1"/>
</dbReference>
<feature type="chain" id="PRO_5045446176" evidence="2">
    <location>
        <begin position="27"/>
        <end position="414"/>
    </location>
</feature>
<evidence type="ECO:0000256" key="1">
    <source>
        <dbReference type="SAM" id="MobiDB-lite"/>
    </source>
</evidence>
<reference evidence="4 5" key="1">
    <citation type="submission" date="2022-06" db="EMBL/GenBank/DDBJ databases">
        <title>Genomic Encyclopedia of Archaeal and Bacterial Type Strains, Phase II (KMG-II): from individual species to whole genera.</title>
        <authorList>
            <person name="Goeker M."/>
        </authorList>
    </citation>
    <scope>NUCLEOTIDE SEQUENCE [LARGE SCALE GENOMIC DNA]</scope>
    <source>
        <strain evidence="4 5">DSM 44255</strain>
    </source>
</reference>